<dbReference type="Pfam" id="PF25298">
    <property type="entry name" value="Baculo_FP_2nd"/>
    <property type="match status" value="1"/>
</dbReference>
<reference evidence="4" key="1">
    <citation type="submission" date="2021-04" db="EMBL/GenBank/DDBJ databases">
        <authorList>
            <person name="Tunstrom K."/>
        </authorList>
    </citation>
    <scope>NUCLEOTIDE SEQUENCE</scope>
</reference>
<dbReference type="InterPro" id="IPR057251">
    <property type="entry name" value="FP_C"/>
</dbReference>
<evidence type="ECO:0000313" key="5">
    <source>
        <dbReference type="Proteomes" id="UP000691718"/>
    </source>
</evidence>
<sequence length="314" mass="36655">MPINRTPPPASPVPVSSDDTSQSQTSRTRAIDAIERTTKLHSESAPDIPSLTLNVTERKKRIHDGVNPNIMFYMSEMFSVYTNEQAKHFKDLQTIVSSIKEQNDELKKSVDTMSSKYDEFLSRISVLEAEKRQYRYIIQQLQEKIENMERKSRFSGIEIRNIPKNNEESKENICSTVKKLGECLNVNLQDSDIKDVYRTNSKTGTRPIIVKFNSVIIKEKMLHEVKNFNKTKPKNEKLNTSHLNYSQKNIPIYVAETFTQNTQKLFYQARIFQKSHKYLFCWTSRGIVYLRKNENSSQIRINNETDLENLRKTE</sequence>
<feature type="region of interest" description="Disordered" evidence="2">
    <location>
        <begin position="1"/>
        <end position="28"/>
    </location>
</feature>
<accession>A0A8S3Y7V0</accession>
<feature type="compositionally biased region" description="Low complexity" evidence="2">
    <location>
        <begin position="13"/>
        <end position="28"/>
    </location>
</feature>
<evidence type="ECO:0000256" key="1">
    <source>
        <dbReference type="SAM" id="Coils"/>
    </source>
</evidence>
<feature type="compositionally biased region" description="Pro residues" evidence="2">
    <location>
        <begin position="1"/>
        <end position="12"/>
    </location>
</feature>
<name>A0A8S3Y7V0_PARAO</name>
<gene>
    <name evidence="4" type="ORF">PAPOLLO_LOCUS24852</name>
</gene>
<keyword evidence="1" id="KW-0175">Coiled coil</keyword>
<evidence type="ECO:0000256" key="2">
    <source>
        <dbReference type="SAM" id="MobiDB-lite"/>
    </source>
</evidence>
<dbReference type="OrthoDB" id="7477547at2759"/>
<feature type="domain" description="FP protein C-terminal" evidence="3">
    <location>
        <begin position="259"/>
        <end position="310"/>
    </location>
</feature>
<feature type="coiled-coil region" evidence="1">
    <location>
        <begin position="96"/>
        <end position="158"/>
    </location>
</feature>
<comment type="caution">
    <text evidence="4">The sequence shown here is derived from an EMBL/GenBank/DDBJ whole genome shotgun (WGS) entry which is preliminary data.</text>
</comment>
<protein>
    <submittedName>
        <fullName evidence="4">(apollo) hypothetical protein</fullName>
    </submittedName>
</protein>
<organism evidence="4 5">
    <name type="scientific">Parnassius apollo</name>
    <name type="common">Apollo butterfly</name>
    <name type="synonym">Papilio apollo</name>
    <dbReference type="NCBI Taxonomy" id="110799"/>
    <lineage>
        <taxon>Eukaryota</taxon>
        <taxon>Metazoa</taxon>
        <taxon>Ecdysozoa</taxon>
        <taxon>Arthropoda</taxon>
        <taxon>Hexapoda</taxon>
        <taxon>Insecta</taxon>
        <taxon>Pterygota</taxon>
        <taxon>Neoptera</taxon>
        <taxon>Endopterygota</taxon>
        <taxon>Lepidoptera</taxon>
        <taxon>Glossata</taxon>
        <taxon>Ditrysia</taxon>
        <taxon>Papilionoidea</taxon>
        <taxon>Papilionidae</taxon>
        <taxon>Parnassiinae</taxon>
        <taxon>Parnassini</taxon>
        <taxon>Parnassius</taxon>
        <taxon>Parnassius</taxon>
    </lineage>
</organism>
<proteinExistence type="predicted"/>
<evidence type="ECO:0000259" key="3">
    <source>
        <dbReference type="Pfam" id="PF25298"/>
    </source>
</evidence>
<dbReference type="EMBL" id="CAJQZP010001492">
    <property type="protein sequence ID" value="CAG5050775.1"/>
    <property type="molecule type" value="Genomic_DNA"/>
</dbReference>
<dbReference type="AlphaFoldDB" id="A0A8S3Y7V0"/>
<evidence type="ECO:0000313" key="4">
    <source>
        <dbReference type="EMBL" id="CAG5050775.1"/>
    </source>
</evidence>
<keyword evidence="5" id="KW-1185">Reference proteome</keyword>
<dbReference type="Proteomes" id="UP000691718">
    <property type="component" value="Unassembled WGS sequence"/>
</dbReference>